<evidence type="ECO:0000313" key="2">
    <source>
        <dbReference type="EMBL" id="KAF2825632.1"/>
    </source>
</evidence>
<organism evidence="2 3">
    <name type="scientific">Ophiobolus disseminans</name>
    <dbReference type="NCBI Taxonomy" id="1469910"/>
    <lineage>
        <taxon>Eukaryota</taxon>
        <taxon>Fungi</taxon>
        <taxon>Dikarya</taxon>
        <taxon>Ascomycota</taxon>
        <taxon>Pezizomycotina</taxon>
        <taxon>Dothideomycetes</taxon>
        <taxon>Pleosporomycetidae</taxon>
        <taxon>Pleosporales</taxon>
        <taxon>Pleosporineae</taxon>
        <taxon>Phaeosphaeriaceae</taxon>
        <taxon>Ophiobolus</taxon>
    </lineage>
</organism>
<gene>
    <name evidence="2" type="ORF">CC86DRAFT_394549</name>
</gene>
<evidence type="ECO:0000256" key="1">
    <source>
        <dbReference type="SAM" id="MobiDB-lite"/>
    </source>
</evidence>
<dbReference type="AlphaFoldDB" id="A0A6A6ZX75"/>
<name>A0A6A6ZX75_9PLEO</name>
<evidence type="ECO:0000313" key="3">
    <source>
        <dbReference type="Proteomes" id="UP000799424"/>
    </source>
</evidence>
<dbReference type="EMBL" id="MU006227">
    <property type="protein sequence ID" value="KAF2825632.1"/>
    <property type="molecule type" value="Genomic_DNA"/>
</dbReference>
<accession>A0A6A6ZX75</accession>
<keyword evidence="3" id="KW-1185">Reference proteome</keyword>
<protein>
    <submittedName>
        <fullName evidence="2">Uncharacterized protein</fullName>
    </submittedName>
</protein>
<feature type="region of interest" description="Disordered" evidence="1">
    <location>
        <begin position="292"/>
        <end position="323"/>
    </location>
</feature>
<reference evidence="2" key="1">
    <citation type="journal article" date="2020" name="Stud. Mycol.">
        <title>101 Dothideomycetes genomes: a test case for predicting lifestyles and emergence of pathogens.</title>
        <authorList>
            <person name="Haridas S."/>
            <person name="Albert R."/>
            <person name="Binder M."/>
            <person name="Bloem J."/>
            <person name="Labutti K."/>
            <person name="Salamov A."/>
            <person name="Andreopoulos B."/>
            <person name="Baker S."/>
            <person name="Barry K."/>
            <person name="Bills G."/>
            <person name="Bluhm B."/>
            <person name="Cannon C."/>
            <person name="Castanera R."/>
            <person name="Culley D."/>
            <person name="Daum C."/>
            <person name="Ezra D."/>
            <person name="Gonzalez J."/>
            <person name="Henrissat B."/>
            <person name="Kuo A."/>
            <person name="Liang C."/>
            <person name="Lipzen A."/>
            <person name="Lutzoni F."/>
            <person name="Magnuson J."/>
            <person name="Mondo S."/>
            <person name="Nolan M."/>
            <person name="Ohm R."/>
            <person name="Pangilinan J."/>
            <person name="Park H.-J."/>
            <person name="Ramirez L."/>
            <person name="Alfaro M."/>
            <person name="Sun H."/>
            <person name="Tritt A."/>
            <person name="Yoshinaga Y."/>
            <person name="Zwiers L.-H."/>
            <person name="Turgeon B."/>
            <person name="Goodwin S."/>
            <person name="Spatafora J."/>
            <person name="Crous P."/>
            <person name="Grigoriev I."/>
        </authorList>
    </citation>
    <scope>NUCLEOTIDE SEQUENCE</scope>
    <source>
        <strain evidence="2">CBS 113818</strain>
    </source>
</reference>
<dbReference type="OrthoDB" id="5062850at2759"/>
<sequence length="323" mass="36686">MPSLFLLLPREIRDTIYDFYVRSNGGYTYYFETNQLVQADGNKIELTLVFTCHQVADEMRGLALAANLITFSTFFLDATRKHAGHYHSGYTWKRTGQNLLLKALALKLLTISMIQLASERYPIKTRGQIRHVILKEDYESAAQPACHGRGFIPFCLENPKLRVERIVSLWQNAFPARRKRGYHYGSVESMDIPAPDYLKSNKLFSRAITKFVGELVVECLLLSSLGMPECSFTLMLDSNPIPEATTAPFNVLQLLPKPSWLERRLRKGYMYEQLPKAIEGISKASSPIRCNISPGSPPDPEALEQGWPMHETAEFETEKPLPP</sequence>
<feature type="compositionally biased region" description="Basic and acidic residues" evidence="1">
    <location>
        <begin position="311"/>
        <end position="323"/>
    </location>
</feature>
<proteinExistence type="predicted"/>
<dbReference type="Proteomes" id="UP000799424">
    <property type="component" value="Unassembled WGS sequence"/>
</dbReference>